<feature type="transmembrane region" description="Helical" evidence="1">
    <location>
        <begin position="76"/>
        <end position="95"/>
    </location>
</feature>
<feature type="non-terminal residue" evidence="2">
    <location>
        <position position="121"/>
    </location>
</feature>
<protein>
    <recommendedName>
        <fullName evidence="3">Ammonium transporter AmtB-like domain-containing protein</fullName>
    </recommendedName>
</protein>
<keyword evidence="1" id="KW-1133">Transmembrane helix</keyword>
<keyword evidence="1" id="KW-0472">Membrane</keyword>
<accession>A0A382RCZ4</accession>
<gene>
    <name evidence="2" type="ORF">METZ01_LOCUS348084</name>
</gene>
<name>A0A382RCZ4_9ZZZZ</name>
<proteinExistence type="predicted"/>
<dbReference type="EMBL" id="UINC01120626">
    <property type="protein sequence ID" value="SVC95230.1"/>
    <property type="molecule type" value="Genomic_DNA"/>
</dbReference>
<feature type="transmembrane region" description="Helical" evidence="1">
    <location>
        <begin position="40"/>
        <end position="64"/>
    </location>
</feature>
<keyword evidence="1" id="KW-0812">Transmembrane</keyword>
<evidence type="ECO:0008006" key="3">
    <source>
        <dbReference type="Google" id="ProtNLM"/>
    </source>
</evidence>
<feature type="transmembrane region" description="Helical" evidence="1">
    <location>
        <begin position="101"/>
        <end position="120"/>
    </location>
</feature>
<evidence type="ECO:0000313" key="2">
    <source>
        <dbReference type="EMBL" id="SVC95230.1"/>
    </source>
</evidence>
<reference evidence="2" key="1">
    <citation type="submission" date="2018-05" db="EMBL/GenBank/DDBJ databases">
        <authorList>
            <person name="Lanie J.A."/>
            <person name="Ng W.-L."/>
            <person name="Kazmierczak K.M."/>
            <person name="Andrzejewski T.M."/>
            <person name="Davidsen T.M."/>
            <person name="Wayne K.J."/>
            <person name="Tettelin H."/>
            <person name="Glass J.I."/>
            <person name="Rusch D."/>
            <person name="Podicherti R."/>
            <person name="Tsui H.-C.T."/>
            <person name="Winkler M.E."/>
        </authorList>
    </citation>
    <scope>NUCLEOTIDE SEQUENCE</scope>
</reference>
<evidence type="ECO:0000256" key="1">
    <source>
        <dbReference type="SAM" id="Phobius"/>
    </source>
</evidence>
<dbReference type="AlphaFoldDB" id="A0A382RCZ4"/>
<organism evidence="2">
    <name type="scientific">marine metagenome</name>
    <dbReference type="NCBI Taxonomy" id="408172"/>
    <lineage>
        <taxon>unclassified sequences</taxon>
        <taxon>metagenomes</taxon>
        <taxon>ecological metagenomes</taxon>
    </lineage>
</organism>
<sequence length="121" mass="12778">MKHLGNCTIGIAVGTLVGFTFSAATKIPLGDNPVTDHVMYEMWSALLTLVSIPIAAAFLVLFGAKILKYRELHPLRLIYVAYATLSCPVCGPVFGAGSTSAFELITTITLMGAIGGAFWGL</sequence>